<sequence length="36" mass="4300">MIEKITGICYFWIGLFLTLKQVYSDIRVLSIILFVY</sequence>
<proteinExistence type="predicted"/>
<protein>
    <submittedName>
        <fullName evidence="1">Uncharacterized protein</fullName>
    </submittedName>
</protein>
<evidence type="ECO:0000313" key="1">
    <source>
        <dbReference type="EMBL" id="DAF92383.1"/>
    </source>
</evidence>
<reference evidence="1" key="1">
    <citation type="journal article" date="2021" name="Proc. Natl. Acad. Sci. U.S.A.">
        <title>A Catalog of Tens of Thousands of Viruses from Human Metagenomes Reveals Hidden Associations with Chronic Diseases.</title>
        <authorList>
            <person name="Tisza M.J."/>
            <person name="Buck C.B."/>
        </authorList>
    </citation>
    <scope>NUCLEOTIDE SEQUENCE</scope>
    <source>
        <strain evidence="1">CtOpw2</strain>
    </source>
</reference>
<organism evidence="1">
    <name type="scientific">Myoviridae sp. ctOpw2</name>
    <dbReference type="NCBI Taxonomy" id="2825093"/>
    <lineage>
        <taxon>Viruses</taxon>
        <taxon>Duplodnaviria</taxon>
        <taxon>Heunggongvirae</taxon>
        <taxon>Uroviricota</taxon>
        <taxon>Caudoviricetes</taxon>
    </lineage>
</organism>
<dbReference type="EMBL" id="BK016065">
    <property type="protein sequence ID" value="DAF92383.1"/>
    <property type="molecule type" value="Genomic_DNA"/>
</dbReference>
<accession>A0A8S5UCZ3</accession>
<name>A0A8S5UCZ3_9CAUD</name>